<evidence type="ECO:0000259" key="1">
    <source>
        <dbReference type="Pfam" id="PF01592"/>
    </source>
</evidence>
<dbReference type="PANTHER" id="PTHR10093">
    <property type="entry name" value="IRON-SULFUR CLUSTER ASSEMBLY ENZYME NIFU HOMOLOG"/>
    <property type="match status" value="1"/>
</dbReference>
<dbReference type="Gene3D" id="3.90.1010.10">
    <property type="match status" value="1"/>
</dbReference>
<name>A0ABM7SZS5_9CLOT</name>
<dbReference type="Proteomes" id="UP000824633">
    <property type="component" value="Chromosome"/>
</dbReference>
<dbReference type="InterPro" id="IPR002871">
    <property type="entry name" value="NIF_FeS_clus_asmbl_NifU_N"/>
</dbReference>
<dbReference type="RefSeq" id="WP_224036116.1">
    <property type="nucleotide sequence ID" value="NZ_AP024849.1"/>
</dbReference>
<dbReference type="Pfam" id="PF01592">
    <property type="entry name" value="NifU_N"/>
    <property type="match status" value="1"/>
</dbReference>
<reference evidence="3" key="1">
    <citation type="submission" date="2021-07" db="EMBL/GenBank/DDBJ databases">
        <title>Complete genome sequencing of a Clostridium isolate.</title>
        <authorList>
            <person name="Ueki A."/>
            <person name="Tonouchi A."/>
        </authorList>
    </citation>
    <scope>NUCLEOTIDE SEQUENCE [LARGE SCALE GENOMIC DNA]</scope>
    <source>
        <strain evidence="3">C5S11</strain>
    </source>
</reference>
<evidence type="ECO:0000313" key="3">
    <source>
        <dbReference type="Proteomes" id="UP000824633"/>
    </source>
</evidence>
<dbReference type="CDD" id="cd06664">
    <property type="entry name" value="IscU_like"/>
    <property type="match status" value="1"/>
</dbReference>
<proteinExistence type="predicted"/>
<gene>
    <name evidence="2" type="ORF">psyc5s11_05070</name>
</gene>
<protein>
    <recommendedName>
        <fullName evidence="1">NIF system FeS cluster assembly NifU N-terminal domain-containing protein</fullName>
    </recommendedName>
</protein>
<feature type="domain" description="NIF system FeS cluster assembly NifU N-terminal" evidence="1">
    <location>
        <begin position="8"/>
        <end position="107"/>
    </location>
</feature>
<accession>A0ABM7SZS5</accession>
<sequence length="111" mass="12459">MCKEELSDILMDHFNYPRNIGIIDYPNGQGCNGDLECGDYLEIYIRVENNLIEDISFLVFGCFGAIASGSMTMQLAKGKTLEEAFKISEEDIIQALGGLPEDKKSKKLMWI</sequence>
<keyword evidence="3" id="KW-1185">Reference proteome</keyword>
<organism evidence="2 3">
    <name type="scientific">Clostridium gelidum</name>
    <dbReference type="NCBI Taxonomy" id="704125"/>
    <lineage>
        <taxon>Bacteria</taxon>
        <taxon>Bacillati</taxon>
        <taxon>Bacillota</taxon>
        <taxon>Clostridia</taxon>
        <taxon>Eubacteriales</taxon>
        <taxon>Clostridiaceae</taxon>
        <taxon>Clostridium</taxon>
    </lineage>
</organism>
<dbReference type="EMBL" id="AP024849">
    <property type="protein sequence ID" value="BCZ44440.1"/>
    <property type="molecule type" value="Genomic_DNA"/>
</dbReference>
<dbReference type="SUPFAM" id="SSF82649">
    <property type="entry name" value="SufE/NifU"/>
    <property type="match status" value="1"/>
</dbReference>
<evidence type="ECO:0000313" key="2">
    <source>
        <dbReference type="EMBL" id="BCZ44440.1"/>
    </source>
</evidence>